<organism evidence="7 8">
    <name type="scientific">Cellulomonas pakistanensis</name>
    <dbReference type="NCBI Taxonomy" id="992287"/>
    <lineage>
        <taxon>Bacteria</taxon>
        <taxon>Bacillati</taxon>
        <taxon>Actinomycetota</taxon>
        <taxon>Actinomycetes</taxon>
        <taxon>Micrococcales</taxon>
        <taxon>Cellulomonadaceae</taxon>
        <taxon>Cellulomonas</taxon>
    </lineage>
</organism>
<dbReference type="InterPro" id="IPR051453">
    <property type="entry name" value="MBL_Glyoxalase_II"/>
</dbReference>
<dbReference type="GO" id="GO:0046872">
    <property type="term" value="F:metal ion binding"/>
    <property type="evidence" value="ECO:0007669"/>
    <property type="project" value="UniProtKB-KW"/>
</dbReference>
<evidence type="ECO:0000259" key="6">
    <source>
        <dbReference type="SMART" id="SM00849"/>
    </source>
</evidence>
<dbReference type="CDD" id="cd06262">
    <property type="entry name" value="metallo-hydrolase-like_MBL-fold"/>
    <property type="match status" value="1"/>
</dbReference>
<gene>
    <name evidence="7" type="ORF">Cpa01nite_35870</name>
</gene>
<keyword evidence="4" id="KW-0862">Zinc</keyword>
<protein>
    <submittedName>
        <fullName evidence="7">MBL fold hydrolase</fullName>
    </submittedName>
</protein>
<dbReference type="GO" id="GO:0016787">
    <property type="term" value="F:hydrolase activity"/>
    <property type="evidence" value="ECO:0007669"/>
    <property type="project" value="UniProtKB-KW"/>
</dbReference>
<reference evidence="7" key="1">
    <citation type="submission" date="2021-01" db="EMBL/GenBank/DDBJ databases">
        <title>Whole genome shotgun sequence of Cellulomonas pakistanensis NBRC 110800.</title>
        <authorList>
            <person name="Komaki H."/>
            <person name="Tamura T."/>
        </authorList>
    </citation>
    <scope>NUCLEOTIDE SEQUENCE</scope>
    <source>
        <strain evidence="7">NBRC 110800</strain>
    </source>
</reference>
<dbReference type="AlphaFoldDB" id="A0A919PEI1"/>
<evidence type="ECO:0000313" key="8">
    <source>
        <dbReference type="Proteomes" id="UP000642125"/>
    </source>
</evidence>
<proteinExistence type="predicted"/>
<keyword evidence="3 7" id="KW-0378">Hydrolase</keyword>
<dbReference type="InterPro" id="IPR036866">
    <property type="entry name" value="RibonucZ/Hydroxyglut_hydro"/>
</dbReference>
<evidence type="ECO:0000313" key="7">
    <source>
        <dbReference type="EMBL" id="GIG38206.1"/>
    </source>
</evidence>
<feature type="signal peptide" evidence="5">
    <location>
        <begin position="1"/>
        <end position="19"/>
    </location>
</feature>
<keyword evidence="2" id="KW-0479">Metal-binding</keyword>
<evidence type="ECO:0000256" key="2">
    <source>
        <dbReference type="ARBA" id="ARBA00022723"/>
    </source>
</evidence>
<sequence length="255" mass="24982">MRILGLTAPVFAAACYLVAADDGACVVVDPGGGVADAVRRTVAEHGLRVVGVVATHGHADHVADAGVLAAAAGVPLRLHARDAYRLADPLGSLGLGATADPGVAASLRAAAASAGLDPATFGRVDPALVAPFGGEDGPGTGPGALGAGPGAPARTADVELRFGSVTLVARHAPGHTEGSTLYLLDAGEERVAFTGDVLFAGSVGRTDLPGGDPGTMAATLREVVATLPPGTHVLPGHGPATRVDAELATNPYLAG</sequence>
<accession>A0A919PEI1</accession>
<dbReference type="InterPro" id="IPR001279">
    <property type="entry name" value="Metallo-B-lactamas"/>
</dbReference>
<comment type="cofactor">
    <cofactor evidence="1">
        <name>Zn(2+)</name>
        <dbReference type="ChEBI" id="CHEBI:29105"/>
    </cofactor>
</comment>
<feature type="domain" description="Metallo-beta-lactamase" evidence="6">
    <location>
        <begin position="12"/>
        <end position="237"/>
    </location>
</feature>
<dbReference type="SMART" id="SM00849">
    <property type="entry name" value="Lactamase_B"/>
    <property type="match status" value="1"/>
</dbReference>
<evidence type="ECO:0000256" key="3">
    <source>
        <dbReference type="ARBA" id="ARBA00022801"/>
    </source>
</evidence>
<evidence type="ECO:0000256" key="1">
    <source>
        <dbReference type="ARBA" id="ARBA00001947"/>
    </source>
</evidence>
<comment type="caution">
    <text evidence="7">The sequence shown here is derived from an EMBL/GenBank/DDBJ whole genome shotgun (WGS) entry which is preliminary data.</text>
</comment>
<feature type="chain" id="PRO_5038668477" evidence="5">
    <location>
        <begin position="20"/>
        <end position="255"/>
    </location>
</feature>
<dbReference type="PANTHER" id="PTHR46233:SF3">
    <property type="entry name" value="HYDROXYACYLGLUTATHIONE HYDROLASE GLOC"/>
    <property type="match status" value="1"/>
</dbReference>
<evidence type="ECO:0000256" key="5">
    <source>
        <dbReference type="SAM" id="SignalP"/>
    </source>
</evidence>
<dbReference type="SUPFAM" id="SSF56281">
    <property type="entry name" value="Metallo-hydrolase/oxidoreductase"/>
    <property type="match status" value="1"/>
</dbReference>
<evidence type="ECO:0000256" key="4">
    <source>
        <dbReference type="ARBA" id="ARBA00022833"/>
    </source>
</evidence>
<dbReference type="PROSITE" id="PS51257">
    <property type="entry name" value="PROKAR_LIPOPROTEIN"/>
    <property type="match status" value="1"/>
</dbReference>
<dbReference type="Gene3D" id="3.60.15.10">
    <property type="entry name" value="Ribonuclease Z/Hydroxyacylglutathione hydrolase-like"/>
    <property type="match status" value="2"/>
</dbReference>
<dbReference type="EMBL" id="BONO01000041">
    <property type="protein sequence ID" value="GIG38206.1"/>
    <property type="molecule type" value="Genomic_DNA"/>
</dbReference>
<keyword evidence="8" id="KW-1185">Reference proteome</keyword>
<dbReference type="Pfam" id="PF00753">
    <property type="entry name" value="Lactamase_B"/>
    <property type="match status" value="1"/>
</dbReference>
<dbReference type="PANTHER" id="PTHR46233">
    <property type="entry name" value="HYDROXYACYLGLUTATHIONE HYDROLASE GLOC"/>
    <property type="match status" value="1"/>
</dbReference>
<dbReference type="RefSeq" id="WP_203670272.1">
    <property type="nucleotide sequence ID" value="NZ_BONO01000041.1"/>
</dbReference>
<keyword evidence="5" id="KW-0732">Signal</keyword>
<name>A0A919PEI1_9CELL</name>
<dbReference type="Proteomes" id="UP000642125">
    <property type="component" value="Unassembled WGS sequence"/>
</dbReference>